<feature type="signal peptide" evidence="4">
    <location>
        <begin position="1"/>
        <end position="25"/>
    </location>
</feature>
<dbReference type="Proteomes" id="UP001430804">
    <property type="component" value="Unassembled WGS sequence"/>
</dbReference>
<evidence type="ECO:0000256" key="3">
    <source>
        <dbReference type="ARBA" id="ARBA00022729"/>
    </source>
</evidence>
<dbReference type="EMBL" id="JAHWQX010000002">
    <property type="protein sequence ID" value="MBW3097769.1"/>
    <property type="molecule type" value="Genomic_DNA"/>
</dbReference>
<dbReference type="Pfam" id="PF00496">
    <property type="entry name" value="SBP_bac_5"/>
    <property type="match status" value="1"/>
</dbReference>
<feature type="domain" description="Solute-binding protein family 5" evidence="5">
    <location>
        <begin position="108"/>
        <end position="521"/>
    </location>
</feature>
<comment type="similarity">
    <text evidence="2">Belongs to the bacterial solute-binding protein 5 family.</text>
</comment>
<proteinExistence type="inferred from homology"/>
<evidence type="ECO:0000256" key="2">
    <source>
        <dbReference type="ARBA" id="ARBA00005695"/>
    </source>
</evidence>
<keyword evidence="3 4" id="KW-0732">Signal</keyword>
<dbReference type="PANTHER" id="PTHR30290:SF64">
    <property type="entry name" value="ABC TRANSPORTER PERIPLASMIC BINDING PROTEIN"/>
    <property type="match status" value="1"/>
</dbReference>
<dbReference type="InterPro" id="IPR039424">
    <property type="entry name" value="SBP_5"/>
</dbReference>
<evidence type="ECO:0000313" key="6">
    <source>
        <dbReference type="EMBL" id="MBW3097769.1"/>
    </source>
</evidence>
<evidence type="ECO:0000256" key="1">
    <source>
        <dbReference type="ARBA" id="ARBA00004418"/>
    </source>
</evidence>
<sequence>MTHRLVPLLSLAALALSVVLPVTRAAENVGGWTHAMAIVGEPKYAEGFARFDYVNPEAPKGGHLDLSEMGSFDTLNPLPAKGDLAVGLGLVLEPLMMATEDEIATSYGLLAEAVKYPADFSSVTFRLRQGARWHDGEPVTVEDVIWSFEQTVENNPSRQIYYRHVKSAEKTGAREVTFTFDEVNNRELPKIVGDLLIHPRHWWESEGPDGEKRDISATTLEPIMGSGPYRISSVRPGDSMTFERVEDYWGADLNVNVGRHNFASIQYTYFGDRNVEFESFKAGDTDFWSENEAKRWATAYDFPAATNGEIIREEVDNPYRSVGVMVGFIPNQRRARFQDQRVRQALNYAFDFETLNRSIFYGQYQRISSYFHGTELAASGLPTGRELEILESVRDKLPERVFTQPYENPVAGDRTQLRENLRKAVELFKQAGYELRGSQMVNAATGEPFTLEILLNSPIIERVALPYTQTLKLIGIAATVRSVDSAEYTNRLRSRDFDVTYNGWGQSLSPGNEQREYWGTEAADREGSLNYAGIKNEAIDTLVRQVVLAKDRDDLVAATRALDRALLAHHYVIPSYTRRSQPIAYWTKLQRPAELPHYGLGFPDAWWMAKER</sequence>
<name>A0ABS6WRV1_9HYPH</name>
<keyword evidence="7" id="KW-1185">Reference proteome</keyword>
<dbReference type="PIRSF" id="PIRSF002741">
    <property type="entry name" value="MppA"/>
    <property type="match status" value="1"/>
</dbReference>
<accession>A0ABS6WRV1</accession>
<organism evidence="6 7">
    <name type="scientific">Pseudohoeflea coraliihabitans</name>
    <dbReference type="NCBI Taxonomy" id="2860393"/>
    <lineage>
        <taxon>Bacteria</taxon>
        <taxon>Pseudomonadati</taxon>
        <taxon>Pseudomonadota</taxon>
        <taxon>Alphaproteobacteria</taxon>
        <taxon>Hyphomicrobiales</taxon>
        <taxon>Rhizobiaceae</taxon>
        <taxon>Pseudohoeflea</taxon>
    </lineage>
</organism>
<feature type="chain" id="PRO_5047330743" evidence="4">
    <location>
        <begin position="26"/>
        <end position="612"/>
    </location>
</feature>
<dbReference type="CDD" id="cd08497">
    <property type="entry name" value="MbnE-like"/>
    <property type="match status" value="1"/>
</dbReference>
<protein>
    <submittedName>
        <fullName evidence="6">Extracellular solute-binding protein</fullName>
    </submittedName>
</protein>
<evidence type="ECO:0000256" key="4">
    <source>
        <dbReference type="SAM" id="SignalP"/>
    </source>
</evidence>
<dbReference type="PANTHER" id="PTHR30290">
    <property type="entry name" value="PERIPLASMIC BINDING COMPONENT OF ABC TRANSPORTER"/>
    <property type="match status" value="1"/>
</dbReference>
<dbReference type="InterPro" id="IPR000914">
    <property type="entry name" value="SBP_5_dom"/>
</dbReference>
<evidence type="ECO:0000313" key="7">
    <source>
        <dbReference type="Proteomes" id="UP001430804"/>
    </source>
</evidence>
<dbReference type="InterPro" id="IPR030678">
    <property type="entry name" value="Peptide/Ni-bd"/>
</dbReference>
<evidence type="ECO:0000259" key="5">
    <source>
        <dbReference type="Pfam" id="PF00496"/>
    </source>
</evidence>
<comment type="caution">
    <text evidence="6">The sequence shown here is derived from an EMBL/GenBank/DDBJ whole genome shotgun (WGS) entry which is preliminary data.</text>
</comment>
<reference evidence="6" key="1">
    <citation type="submission" date="2021-07" db="EMBL/GenBank/DDBJ databases">
        <title>Pseudohoeflea marina sp. nov. a polyhydroxyalcanoate-producing bacterium.</title>
        <authorList>
            <person name="Zheng W."/>
            <person name="Yu S."/>
            <person name="Huang Y."/>
        </authorList>
    </citation>
    <scope>NUCLEOTIDE SEQUENCE</scope>
    <source>
        <strain evidence="6">DP4N28-3</strain>
    </source>
</reference>
<comment type="subcellular location">
    <subcellularLocation>
        <location evidence="1">Periplasm</location>
    </subcellularLocation>
</comment>
<dbReference type="RefSeq" id="WP_219201644.1">
    <property type="nucleotide sequence ID" value="NZ_JAHWQX010000002.1"/>
</dbReference>
<gene>
    <name evidence="6" type="ORF">KY465_10810</name>
</gene>